<dbReference type="InterPro" id="IPR012451">
    <property type="entry name" value="DUF1656"/>
</dbReference>
<dbReference type="EMBL" id="BAAAZT010000063">
    <property type="protein sequence ID" value="GAA3904166.1"/>
    <property type="molecule type" value="Genomic_DNA"/>
</dbReference>
<name>A0ABP7LMU2_9GAMM</name>
<evidence type="ECO:0000313" key="7">
    <source>
        <dbReference type="Proteomes" id="UP001500133"/>
    </source>
</evidence>
<keyword evidence="2 5" id="KW-0812">Transmembrane</keyword>
<evidence type="ECO:0000313" key="6">
    <source>
        <dbReference type="EMBL" id="GAA3904166.1"/>
    </source>
</evidence>
<evidence type="ECO:0000256" key="2">
    <source>
        <dbReference type="ARBA" id="ARBA00022692"/>
    </source>
</evidence>
<dbReference type="RefSeq" id="WP_344703546.1">
    <property type="nucleotide sequence ID" value="NZ_BAAAZT010000063.1"/>
</dbReference>
<evidence type="ECO:0000256" key="4">
    <source>
        <dbReference type="ARBA" id="ARBA00023136"/>
    </source>
</evidence>
<proteinExistence type="predicted"/>
<comment type="caution">
    <text evidence="6">The sequence shown here is derived from an EMBL/GenBank/DDBJ whole genome shotgun (WGS) entry which is preliminary data.</text>
</comment>
<evidence type="ECO:0000256" key="5">
    <source>
        <dbReference type="SAM" id="Phobius"/>
    </source>
</evidence>
<keyword evidence="4 5" id="KW-0472">Membrane</keyword>
<gene>
    <name evidence="6" type="ORF">GCM10022228_13040</name>
</gene>
<protein>
    <recommendedName>
        <fullName evidence="8">DUF1656 domain-containing protein</fullName>
    </recommendedName>
</protein>
<dbReference type="Proteomes" id="UP001500133">
    <property type="component" value="Unassembled WGS sequence"/>
</dbReference>
<organism evidence="6 7">
    <name type="scientific">Halomonas cibimaris</name>
    <dbReference type="NCBI Taxonomy" id="657012"/>
    <lineage>
        <taxon>Bacteria</taxon>
        <taxon>Pseudomonadati</taxon>
        <taxon>Pseudomonadota</taxon>
        <taxon>Gammaproteobacteria</taxon>
        <taxon>Oceanospirillales</taxon>
        <taxon>Halomonadaceae</taxon>
        <taxon>Halomonas</taxon>
    </lineage>
</organism>
<feature type="transmembrane region" description="Helical" evidence="5">
    <location>
        <begin position="47"/>
        <end position="66"/>
    </location>
</feature>
<reference evidence="7" key="1">
    <citation type="journal article" date="2019" name="Int. J. Syst. Evol. Microbiol.">
        <title>The Global Catalogue of Microorganisms (GCM) 10K type strain sequencing project: providing services to taxonomists for standard genome sequencing and annotation.</title>
        <authorList>
            <consortium name="The Broad Institute Genomics Platform"/>
            <consortium name="The Broad Institute Genome Sequencing Center for Infectious Disease"/>
            <person name="Wu L."/>
            <person name="Ma J."/>
        </authorList>
    </citation>
    <scope>NUCLEOTIDE SEQUENCE [LARGE SCALE GENOMIC DNA]</scope>
    <source>
        <strain evidence="7">JCM 16914</strain>
    </source>
</reference>
<evidence type="ECO:0000256" key="3">
    <source>
        <dbReference type="ARBA" id="ARBA00022989"/>
    </source>
</evidence>
<accession>A0ABP7LMU2</accession>
<feature type="transmembrane region" description="Helical" evidence="5">
    <location>
        <begin position="16"/>
        <end position="35"/>
    </location>
</feature>
<keyword evidence="3 5" id="KW-1133">Transmembrane helix</keyword>
<keyword evidence="7" id="KW-1185">Reference proteome</keyword>
<evidence type="ECO:0000256" key="1">
    <source>
        <dbReference type="ARBA" id="ARBA00022475"/>
    </source>
</evidence>
<dbReference type="Pfam" id="PF07869">
    <property type="entry name" value="DUF1656"/>
    <property type="match status" value="1"/>
</dbReference>
<evidence type="ECO:0008006" key="8">
    <source>
        <dbReference type="Google" id="ProtNLM"/>
    </source>
</evidence>
<sequence>MGLHEQALGGLLLPPLLVYVGIGLAATLALRALLYRLQRGRRLWFEAWFDTALFVLCTAATAWLFAAPFPATGVW</sequence>
<keyword evidence="1" id="KW-1003">Cell membrane</keyword>